<dbReference type="InterPro" id="IPR041532">
    <property type="entry name" value="RlmI-like_PUA"/>
</dbReference>
<dbReference type="GO" id="GO:0005737">
    <property type="term" value="C:cytoplasm"/>
    <property type="evidence" value="ECO:0007669"/>
    <property type="project" value="UniProtKB-SubCell"/>
</dbReference>
<dbReference type="InterPro" id="IPR019614">
    <property type="entry name" value="SAM-dep_methyl-trfase"/>
</dbReference>
<dbReference type="InterPro" id="IPR015947">
    <property type="entry name" value="PUA-like_sf"/>
</dbReference>
<proteinExistence type="inferred from homology"/>
<reference evidence="9 10" key="1">
    <citation type="submission" date="2019-06" db="EMBL/GenBank/DDBJ databases">
        <title>A novel bacterium of genus Amaricoccus, isolated from marine sediment.</title>
        <authorList>
            <person name="Huang H."/>
            <person name="Mo K."/>
            <person name="Hu Y."/>
        </authorList>
    </citation>
    <scope>NUCLEOTIDE SEQUENCE [LARGE SCALE GENOMIC DNA]</scope>
    <source>
        <strain evidence="9 10">HB172011</strain>
    </source>
</reference>
<dbReference type="NCBIfam" id="NF046099">
    <property type="entry name" value="RSP_2647_MTase"/>
    <property type="match status" value="1"/>
</dbReference>
<dbReference type="RefSeq" id="WP_140452110.1">
    <property type="nucleotide sequence ID" value="NZ_VFRP01000001.1"/>
</dbReference>
<keyword evidence="3 9" id="KW-0489">Methyltransferase</keyword>
<evidence type="ECO:0000313" key="9">
    <source>
        <dbReference type="EMBL" id="TPE53532.1"/>
    </source>
</evidence>
<sequence>MTEIETEPRPAVRLRPNVNAQSFRFGAPWAYADQLVMDRRTRGIPAGAVVELQDAERRPLGAAAFNPDSKIAARMLDRDPAAPIDADWFAARLARALALRETLYDAPFYRLIHAEADGMPGVVIDRFGAAAVIQPNAAWAEARLPALVEAFRAVTGVTTVIKNGSGRARSLEGLTEASEVLSGGVEAPVPVPMNGATYLADLLGGQKTGLFYDQRPNHAFAARLGRGRSVLDVFSHVGGFALAALAGGARGALAVDGSAPALDLATRGAEASGVAHAFETRRGDAFETMAALGEEGRRFGLVVCDPPAFAPSKPALEAGLRAYERVARLGAALVEPGGFLVLCSCSHAADLPRFREASLRGVGRAGRAAQILGVGGAGPDHPAHSHLAESVYLKALFLRLDG</sequence>
<dbReference type="Proteomes" id="UP000319255">
    <property type="component" value="Unassembled WGS sequence"/>
</dbReference>
<name>A0A501WXT1_9RHOB</name>
<dbReference type="Pfam" id="PF10672">
    <property type="entry name" value="Methyltrans_SAM"/>
    <property type="match status" value="1"/>
</dbReference>
<protein>
    <submittedName>
        <fullName evidence="9">Class I SAM-dependent rRNA methyltransferase</fullName>
    </submittedName>
</protein>
<comment type="caution">
    <text evidence="9">The sequence shown here is derived from an EMBL/GenBank/DDBJ whole genome shotgun (WGS) entry which is preliminary data.</text>
</comment>
<keyword evidence="2" id="KW-0963">Cytoplasm</keyword>
<dbReference type="GO" id="GO:0032259">
    <property type="term" value="P:methylation"/>
    <property type="evidence" value="ECO:0007669"/>
    <property type="project" value="UniProtKB-KW"/>
</dbReference>
<dbReference type="SUPFAM" id="SSF88697">
    <property type="entry name" value="PUA domain-like"/>
    <property type="match status" value="1"/>
</dbReference>
<evidence type="ECO:0000313" key="10">
    <source>
        <dbReference type="Proteomes" id="UP000319255"/>
    </source>
</evidence>
<feature type="domain" description="S-adenosylmethionine-dependent methyltransferase" evidence="7">
    <location>
        <begin position="177"/>
        <end position="348"/>
    </location>
</feature>
<evidence type="ECO:0000256" key="1">
    <source>
        <dbReference type="ARBA" id="ARBA00004496"/>
    </source>
</evidence>
<evidence type="ECO:0000256" key="5">
    <source>
        <dbReference type="ARBA" id="ARBA00022691"/>
    </source>
</evidence>
<gene>
    <name evidence="9" type="ORF">FJM51_00315</name>
</gene>
<dbReference type="Gene3D" id="2.30.130.10">
    <property type="entry name" value="PUA domain"/>
    <property type="match status" value="1"/>
</dbReference>
<dbReference type="Gene3D" id="3.40.50.150">
    <property type="entry name" value="Vaccinia Virus protein VP39"/>
    <property type="match status" value="1"/>
</dbReference>
<dbReference type="OrthoDB" id="9805492at2"/>
<dbReference type="PANTHER" id="PTHR42873:SF1">
    <property type="entry name" value="S-ADENOSYLMETHIONINE-DEPENDENT METHYLTRANSFERASE DOMAIN-CONTAINING PROTEIN"/>
    <property type="match status" value="1"/>
</dbReference>
<dbReference type="SUPFAM" id="SSF53335">
    <property type="entry name" value="S-adenosyl-L-methionine-dependent methyltransferases"/>
    <property type="match status" value="1"/>
</dbReference>
<keyword evidence="5" id="KW-0949">S-adenosyl-L-methionine</keyword>
<dbReference type="GO" id="GO:0003723">
    <property type="term" value="F:RNA binding"/>
    <property type="evidence" value="ECO:0007669"/>
    <property type="project" value="InterPro"/>
</dbReference>
<keyword evidence="4 9" id="KW-0808">Transferase</keyword>
<evidence type="ECO:0000256" key="3">
    <source>
        <dbReference type="ARBA" id="ARBA00022603"/>
    </source>
</evidence>
<organism evidence="9 10">
    <name type="scientific">Amaricoccus solimangrovi</name>
    <dbReference type="NCBI Taxonomy" id="2589815"/>
    <lineage>
        <taxon>Bacteria</taxon>
        <taxon>Pseudomonadati</taxon>
        <taxon>Pseudomonadota</taxon>
        <taxon>Alphaproteobacteria</taxon>
        <taxon>Rhodobacterales</taxon>
        <taxon>Paracoccaceae</taxon>
        <taxon>Amaricoccus</taxon>
    </lineage>
</organism>
<feature type="domain" description="RlmI-like PUA" evidence="8">
    <location>
        <begin position="12"/>
        <end position="78"/>
    </location>
</feature>
<comment type="similarity">
    <text evidence="6">Belongs to the methyltransferase superfamily. RlmI family.</text>
</comment>
<dbReference type="Pfam" id="PF17785">
    <property type="entry name" value="PUA_3"/>
    <property type="match status" value="1"/>
</dbReference>
<evidence type="ECO:0000256" key="6">
    <source>
        <dbReference type="ARBA" id="ARBA00038091"/>
    </source>
</evidence>
<dbReference type="AlphaFoldDB" id="A0A501WXT1"/>
<accession>A0A501WXT1</accession>
<evidence type="ECO:0000259" key="8">
    <source>
        <dbReference type="Pfam" id="PF17785"/>
    </source>
</evidence>
<dbReference type="Gene3D" id="3.30.750.80">
    <property type="entry name" value="RNA methyltransferase domain (HRMD) like"/>
    <property type="match status" value="1"/>
</dbReference>
<dbReference type="InterPro" id="IPR029063">
    <property type="entry name" value="SAM-dependent_MTases_sf"/>
</dbReference>
<evidence type="ECO:0000256" key="2">
    <source>
        <dbReference type="ARBA" id="ARBA00022490"/>
    </source>
</evidence>
<dbReference type="GO" id="GO:0008168">
    <property type="term" value="F:methyltransferase activity"/>
    <property type="evidence" value="ECO:0007669"/>
    <property type="project" value="UniProtKB-KW"/>
</dbReference>
<keyword evidence="10" id="KW-1185">Reference proteome</keyword>
<comment type="subcellular location">
    <subcellularLocation>
        <location evidence="1">Cytoplasm</location>
    </subcellularLocation>
</comment>
<dbReference type="CDD" id="cd11572">
    <property type="entry name" value="RlmI_M_like"/>
    <property type="match status" value="1"/>
</dbReference>
<dbReference type="InterPro" id="IPR036974">
    <property type="entry name" value="PUA_sf"/>
</dbReference>
<dbReference type="EMBL" id="VFRP01000001">
    <property type="protein sequence ID" value="TPE53532.1"/>
    <property type="molecule type" value="Genomic_DNA"/>
</dbReference>
<dbReference type="PANTHER" id="PTHR42873">
    <property type="entry name" value="RIBOSOMAL RNA LARGE SUBUNIT METHYLTRANSFERASE"/>
    <property type="match status" value="1"/>
</dbReference>
<dbReference type="PROSITE" id="PS50890">
    <property type="entry name" value="PUA"/>
    <property type="match status" value="1"/>
</dbReference>
<evidence type="ECO:0000259" key="7">
    <source>
        <dbReference type="Pfam" id="PF10672"/>
    </source>
</evidence>
<evidence type="ECO:0000256" key="4">
    <source>
        <dbReference type="ARBA" id="ARBA00022679"/>
    </source>
</evidence>